<accession>A0ABV0QQ97</accession>
<dbReference type="Pfam" id="PF22544">
    <property type="entry name" value="HYDIN_VesB_CFA65-like_Ig"/>
    <property type="match status" value="1"/>
</dbReference>
<gene>
    <name evidence="7" type="ORF">XENOCAPTIV_006194</name>
</gene>
<keyword evidence="5" id="KW-0966">Cell projection</keyword>
<dbReference type="Proteomes" id="UP001434883">
    <property type="component" value="Unassembled WGS sequence"/>
</dbReference>
<dbReference type="EMBL" id="JAHRIN010018489">
    <property type="protein sequence ID" value="MEQ2198001.1"/>
    <property type="molecule type" value="Genomic_DNA"/>
</dbReference>
<dbReference type="InterPro" id="IPR013783">
    <property type="entry name" value="Ig-like_fold"/>
</dbReference>
<evidence type="ECO:0000313" key="8">
    <source>
        <dbReference type="Proteomes" id="UP001434883"/>
    </source>
</evidence>
<dbReference type="InterPro" id="IPR053879">
    <property type="entry name" value="HYDIN_VesB_CFA65-like_Ig"/>
</dbReference>
<feature type="non-terminal residue" evidence="7">
    <location>
        <position position="1"/>
    </location>
</feature>
<dbReference type="SUPFAM" id="SSF49354">
    <property type="entry name" value="PapD-like"/>
    <property type="match status" value="1"/>
</dbReference>
<evidence type="ECO:0000256" key="3">
    <source>
        <dbReference type="ARBA" id="ARBA00022490"/>
    </source>
</evidence>
<evidence type="ECO:0000256" key="4">
    <source>
        <dbReference type="ARBA" id="ARBA00023069"/>
    </source>
</evidence>
<evidence type="ECO:0000259" key="6">
    <source>
        <dbReference type="Pfam" id="PF22544"/>
    </source>
</evidence>
<sequence>LYRGSRHYQSLQGLGFREQVILLQNSFRMKAVQIQHFSSLLRKNKILVEEGKPRRMTPSVFTQEMLQSTEERLSNTTEVHLPLRLKTPESNTLHHTVNLSPIKPDRPIFQPYPSELVFQNFIPLQTYSLPLLLLNNDKVAHAVKLEQDISEQFYVVGPENGSSKVAPGMTLSFTVFFTPQESKDYSHRLVCVTPRECFEIPIRAIGPRGILDFRDEIHLPPCLVKASTEKTHFVCNVGNCKAKFKLHTQSPFSVTPSSGTLSVGEGIQVTVVFHPMTVGDFQEDLLLHYGTGETHPHSLKLSFNYSFQVKLSNNIKK</sequence>
<keyword evidence="8" id="KW-1185">Reference proteome</keyword>
<dbReference type="Gene3D" id="2.60.40.10">
    <property type="entry name" value="Immunoglobulins"/>
    <property type="match status" value="2"/>
</dbReference>
<dbReference type="InterPro" id="IPR008962">
    <property type="entry name" value="PapD-like_sf"/>
</dbReference>
<protein>
    <recommendedName>
        <fullName evidence="6">HYDIN/VesB/CFA65-like Ig-like domain-containing protein</fullName>
    </recommendedName>
</protein>
<dbReference type="PANTHER" id="PTHR23053">
    <property type="entry name" value="DLEC1 DELETED IN LUNG AND ESOPHAGEAL CANCER 1"/>
    <property type="match status" value="1"/>
</dbReference>
<name>A0ABV0QQ97_9TELE</name>
<evidence type="ECO:0000313" key="7">
    <source>
        <dbReference type="EMBL" id="MEQ2198001.1"/>
    </source>
</evidence>
<dbReference type="InterPro" id="IPR033305">
    <property type="entry name" value="Hydin-like"/>
</dbReference>
<evidence type="ECO:0000256" key="5">
    <source>
        <dbReference type="ARBA" id="ARBA00023273"/>
    </source>
</evidence>
<feature type="domain" description="HYDIN/VesB/CFA65-like Ig-like" evidence="6">
    <location>
        <begin position="210"/>
        <end position="295"/>
    </location>
</feature>
<proteinExistence type="predicted"/>
<keyword evidence="4" id="KW-0969">Cilium</keyword>
<reference evidence="7 8" key="1">
    <citation type="submission" date="2021-06" db="EMBL/GenBank/DDBJ databases">
        <authorList>
            <person name="Palmer J.M."/>
        </authorList>
    </citation>
    <scope>NUCLEOTIDE SEQUENCE [LARGE SCALE GENOMIC DNA]</scope>
    <source>
        <strain evidence="7 8">XC_2019</strain>
        <tissue evidence="7">Muscle</tissue>
    </source>
</reference>
<dbReference type="PANTHER" id="PTHR23053:SF0">
    <property type="entry name" value="HYDROCEPHALUS-INDUCING PROTEIN HOMOLOG"/>
    <property type="match status" value="1"/>
</dbReference>
<comment type="subcellular location">
    <subcellularLocation>
        <location evidence="1">Cell projection</location>
        <location evidence="1">Cilium</location>
    </subcellularLocation>
    <subcellularLocation>
        <location evidence="2">Cytoplasm</location>
    </subcellularLocation>
</comment>
<evidence type="ECO:0000256" key="1">
    <source>
        <dbReference type="ARBA" id="ARBA00004138"/>
    </source>
</evidence>
<keyword evidence="3" id="KW-0963">Cytoplasm</keyword>
<evidence type="ECO:0000256" key="2">
    <source>
        <dbReference type="ARBA" id="ARBA00004496"/>
    </source>
</evidence>
<comment type="caution">
    <text evidence="7">The sequence shown here is derived from an EMBL/GenBank/DDBJ whole genome shotgun (WGS) entry which is preliminary data.</text>
</comment>
<organism evidence="7 8">
    <name type="scientific">Xenoophorus captivus</name>
    <dbReference type="NCBI Taxonomy" id="1517983"/>
    <lineage>
        <taxon>Eukaryota</taxon>
        <taxon>Metazoa</taxon>
        <taxon>Chordata</taxon>
        <taxon>Craniata</taxon>
        <taxon>Vertebrata</taxon>
        <taxon>Euteleostomi</taxon>
        <taxon>Actinopterygii</taxon>
        <taxon>Neopterygii</taxon>
        <taxon>Teleostei</taxon>
        <taxon>Neoteleostei</taxon>
        <taxon>Acanthomorphata</taxon>
        <taxon>Ovalentaria</taxon>
        <taxon>Atherinomorphae</taxon>
        <taxon>Cyprinodontiformes</taxon>
        <taxon>Goodeidae</taxon>
        <taxon>Xenoophorus</taxon>
    </lineage>
</organism>